<dbReference type="InterPro" id="IPR043651">
    <property type="entry name" value="KNL1_MELT_rpt"/>
</dbReference>
<dbReference type="PANTHER" id="PTHR16520:SF3">
    <property type="entry name" value="KINETOCHORE SCAFFOLD 1"/>
    <property type="match status" value="1"/>
</dbReference>
<dbReference type="Pfam" id="PF19221">
    <property type="entry name" value="MELT"/>
    <property type="match status" value="9"/>
</dbReference>
<dbReference type="EMBL" id="AGTP01002204">
    <property type="status" value="NOT_ANNOTATED_CDS"/>
    <property type="molecule type" value="Genomic_DNA"/>
</dbReference>
<dbReference type="GO" id="GO:0001669">
    <property type="term" value="C:acrosomal vesicle"/>
    <property type="evidence" value="ECO:0007669"/>
    <property type="project" value="Ensembl"/>
</dbReference>
<name>A0A287D798_ICTTR</name>
<dbReference type="EMBL" id="AGTP01002205">
    <property type="status" value="NOT_ANNOTATED_CDS"/>
    <property type="molecule type" value="Genomic_DNA"/>
</dbReference>
<dbReference type="EMBL" id="AGTP01002208">
    <property type="status" value="NOT_ANNOTATED_CDS"/>
    <property type="molecule type" value="Genomic_DNA"/>
</dbReference>
<evidence type="ECO:0000313" key="3">
    <source>
        <dbReference type="Ensembl" id="ENSSTOP00000029420.1"/>
    </source>
</evidence>
<dbReference type="Pfam" id="PF18210">
    <property type="entry name" value="Knl1_RWD_C"/>
    <property type="match status" value="1"/>
</dbReference>
<dbReference type="InterPro" id="IPR040850">
    <property type="entry name" value="Knl1_RWD_C"/>
</dbReference>
<dbReference type="GO" id="GO:0090266">
    <property type="term" value="P:regulation of mitotic cell cycle spindle assembly checkpoint"/>
    <property type="evidence" value="ECO:0007669"/>
    <property type="project" value="Ensembl"/>
</dbReference>
<dbReference type="EMBL" id="AGTP01002207">
    <property type="status" value="NOT_ANNOTATED_CDS"/>
    <property type="molecule type" value="Genomic_DNA"/>
</dbReference>
<dbReference type="EMBL" id="AGTP01002201">
    <property type="status" value="NOT_ANNOTATED_CDS"/>
    <property type="molecule type" value="Genomic_DNA"/>
</dbReference>
<dbReference type="EMBL" id="AGTP01002202">
    <property type="status" value="NOT_ANNOTATED_CDS"/>
    <property type="molecule type" value="Genomic_DNA"/>
</dbReference>
<dbReference type="EMBL" id="AGTP01002206">
    <property type="status" value="NOT_ANNOTATED_CDS"/>
    <property type="molecule type" value="Genomic_DNA"/>
</dbReference>
<sequence length="1767" mass="199993">LSDNRERPVRRRHSSILKPPRSPLQDLRNGNEIVQVKLPYNPTRNKRNTLERDLSTYVCMSHMKTVRKSEIIGMNTLLCAPIQIQMQQKEETFFQNKINASVQDSSLNPQDKIHITRSHIIESETQTITQTSNQDTRTLTATPDSICYTPDIQGYKTVFYSSCNDAMELTKCLSSLREEENLLKHDGNSKMCPSPDGIPFLIEKSIYSGEDSMDITKSHTVAIDNQIFKQEESDVQVAATSISEKKLMLQNPIIVSEDEKMNLSCSSVAHIFKERLQQSSKEHISISLTDKKTELLAGKVVDLTETINHNIVYSGAVLDKQVLLGNNRHTVLSEQSLFSTSKPLFATEEQSVVKNYDISENSHLVNSILGQNSKLPESSKKNLDDPTPNSSHEKMTVRAEEDQTMDLTKSHTVVTGFGPYEVQELSETNLKYTAEKTGLFIPNKRNVLDDKAVQKPGFLMEKQNVNIHERKSFGGLKIDKTVVFSEGDENDMDITKSYTVELNHRPLLDKNDSHLAGTSKTILYACGQDDMEITGSHTTVLGCKTHLASEKTSGPVDKTVMFVDNHDELEMTKSHTVFIDYQAQERTGLPDTSTFELAKRKSLQKSEVASSGEKDKVFFLENNESDNPTAKGSQLTGLKKWSNVGPIEKGVAVKAGFVNEYLSGKSQRRKSLMLKNDKTIAFSENDKNEGNITQSCIVEKNNKSALEDKEDFNLVPLTGTSKTILYSCGHDDMEITASHPTVSDCKTVLPDEITRPVDKTVMFVDNYNDLEVTKSHTVFIDCQATEKMLQEYPKFGIPKDDNYVQETTNKQQKKHTIPLNPTNTFSGNHSEMEIKFCKTAMDEEVMENAVDQACTLEKAEIESCHLNSTDRRNVDFISSPIAAVCGSLDKSACLPNDISSNITFLLNKEKANNCPVQNDLAYADDLASKYYLDSKGLPFSLTSNQTLVYNQNLGEITKLNSKRVSFKLPKDQIEAFVDDICDASQPHLSTQQLPLTQNRQNIVSKSEAILSKSGNKSLNFIIENSSPTYENGSKILNNEKQFAIACKKEIQENNQTAKYNTAVDFHSNSNSATQINQTHTNARNASDHIITSNVPCISSIKPNMNNLNGKTEEFLDSQTVPTLPPQEELLKLGGKAHDNVSEVQPTEIHNINIVSTNAKDNWDEENKNFQNEADTTSVPLKTVVKDKMRRCSLGIFLPRLPNKRNCSVTGIDDLEQIPADTTDINHLEIQQVSRKDSDIGSVAANLNLSPSEYINEENLPICPGEINSSDTISIEIEEKSLIETYQKEILPSENKMEETCNNQKRTWVQEDNDVQKEKKIIKYDIELSDTTQDQEIFDHHNEGDIDKNVNSVLIKSLSRTPSSCSSSLDSIKADGTSLDFSTYRSNQMESRFLRDTICEESLREFTTNTSPTPEDLILRQYVYGPKIQIYREDCEILRQKIEELKVSSLTQDKLLTDVNRNLWEKMRHSSDEEVLWSLSKWESNEREKLQIRIDEMDNILKKINNCLSEVEIETKNLEDEEKDNPVEEWDSEMRAAEKGNFLNYLKQEDLKKLLELEVQKEQTLAQIDFMQKQTNRTEELLNQLSLSEWDVIEWTDDQAVFTFVYDTIELIITFGEPVEDKAPTSSLLVHKLIFQYIEEQESWKKKCTTQHQVPKMLQELSPIVNNCRLLGEEIEFLKKWGPNYNLMDIDVNNTELKLLFSSSVAFAKFAVTLSLSAHYPLVPLPFTIQNHLGNTSQDEIAAVIHKVPLADNYLKNIVKQIYQDLLQ</sequence>
<dbReference type="GO" id="GO:0008017">
    <property type="term" value="F:microtubule binding"/>
    <property type="evidence" value="ECO:0007669"/>
    <property type="project" value="Ensembl"/>
</dbReference>
<reference evidence="3" key="2">
    <citation type="submission" date="2025-08" db="UniProtKB">
        <authorList>
            <consortium name="Ensembl"/>
        </authorList>
    </citation>
    <scope>IDENTIFICATION</scope>
</reference>
<evidence type="ECO:0000256" key="1">
    <source>
        <dbReference type="SAM" id="MobiDB-lite"/>
    </source>
</evidence>
<dbReference type="EMBL" id="AGTP01002209">
    <property type="status" value="NOT_ANNOTATED_CDS"/>
    <property type="molecule type" value="Genomic_DNA"/>
</dbReference>
<dbReference type="FunCoup" id="A0A287D798">
    <property type="interactions" value="986"/>
</dbReference>
<keyword evidence="4" id="KW-1185">Reference proteome</keyword>
<dbReference type="InParanoid" id="A0A287D798"/>
<feature type="domain" description="Knl1 C-terminal RWD" evidence="2">
    <location>
        <begin position="1551"/>
        <end position="1671"/>
    </location>
</feature>
<dbReference type="GO" id="GO:0016604">
    <property type="term" value="C:nuclear body"/>
    <property type="evidence" value="ECO:0007669"/>
    <property type="project" value="Ensembl"/>
</dbReference>
<evidence type="ECO:0000313" key="4">
    <source>
        <dbReference type="Proteomes" id="UP000005215"/>
    </source>
</evidence>
<dbReference type="GeneTree" id="ENSGT00410000025918"/>
<dbReference type="EMBL" id="AGTP01002203">
    <property type="status" value="NOT_ANNOTATED_CDS"/>
    <property type="molecule type" value="Genomic_DNA"/>
</dbReference>
<feature type="compositionally biased region" description="Basic and acidic residues" evidence="1">
    <location>
        <begin position="391"/>
        <end position="401"/>
    </location>
</feature>
<gene>
    <name evidence="3" type="primary">KNL1</name>
</gene>
<feature type="region of interest" description="Disordered" evidence="1">
    <location>
        <begin position="1"/>
        <end position="29"/>
    </location>
</feature>
<accession>A0A287D798</accession>
<dbReference type="InterPro" id="IPR037388">
    <property type="entry name" value="Blinkin"/>
</dbReference>
<reference evidence="3" key="3">
    <citation type="submission" date="2025-09" db="UniProtKB">
        <authorList>
            <consortium name="Ensembl"/>
        </authorList>
    </citation>
    <scope>IDENTIFICATION</scope>
</reference>
<reference evidence="4" key="1">
    <citation type="submission" date="2011-11" db="EMBL/GenBank/DDBJ databases">
        <title>The Draft Genome of Spermophilus tridecemlineatus.</title>
        <authorList>
            <consortium name="The Broad Institute Genome Assembly &amp; Analysis Group"/>
            <consortium name="Computational R&amp;D Group"/>
            <consortium name="and Sequencing Platform"/>
            <person name="Di Palma F."/>
            <person name="Alfoldi J."/>
            <person name="Johnson J."/>
            <person name="Berlin A."/>
            <person name="Gnerre S."/>
            <person name="Jaffe D."/>
            <person name="MacCallum I."/>
            <person name="Young S."/>
            <person name="Walker B.J."/>
            <person name="Lindblad-Toh K."/>
        </authorList>
    </citation>
    <scope>NUCLEOTIDE SEQUENCE [LARGE SCALE GENOMIC DNA]</scope>
</reference>
<dbReference type="Ensembl" id="ENSSTOT00000038362.1">
    <property type="protein sequence ID" value="ENSSTOP00000029420.1"/>
    <property type="gene ID" value="ENSSTOG00000034007.1"/>
</dbReference>
<dbReference type="GO" id="GO:0180019">
    <property type="term" value="C:Knl1/Spc105 complex"/>
    <property type="evidence" value="ECO:0007669"/>
    <property type="project" value="Ensembl"/>
</dbReference>
<dbReference type="EMBL" id="AGTP01002210">
    <property type="status" value="NOT_ANNOTATED_CDS"/>
    <property type="molecule type" value="Genomic_DNA"/>
</dbReference>
<dbReference type="Proteomes" id="UP000005215">
    <property type="component" value="Unassembled WGS sequence"/>
</dbReference>
<dbReference type="STRING" id="43179.ENSSTOP00000029420"/>
<dbReference type="PANTHER" id="PTHR16520">
    <property type="entry name" value="KINETOCHORE SCAFFOLD 1"/>
    <property type="match status" value="1"/>
</dbReference>
<dbReference type="GO" id="GO:0008608">
    <property type="term" value="P:attachment of spindle microtubules to kinetochore"/>
    <property type="evidence" value="ECO:0007669"/>
    <property type="project" value="Ensembl"/>
</dbReference>
<evidence type="ECO:0000259" key="2">
    <source>
        <dbReference type="Pfam" id="PF18210"/>
    </source>
</evidence>
<dbReference type="GO" id="GO:0034501">
    <property type="term" value="P:protein localization to kinetochore"/>
    <property type="evidence" value="ECO:0007669"/>
    <property type="project" value="Ensembl"/>
</dbReference>
<dbReference type="CDD" id="cd22892">
    <property type="entry name" value="DRWD-C_Knl1"/>
    <property type="match status" value="1"/>
</dbReference>
<dbReference type="GO" id="GO:0051301">
    <property type="term" value="P:cell division"/>
    <property type="evidence" value="ECO:0007669"/>
    <property type="project" value="InterPro"/>
</dbReference>
<feature type="region of interest" description="Disordered" evidence="1">
    <location>
        <begin position="371"/>
        <end position="401"/>
    </location>
</feature>
<dbReference type="GO" id="GO:0000070">
    <property type="term" value="P:mitotic sister chromatid segregation"/>
    <property type="evidence" value="ECO:0007669"/>
    <property type="project" value="Ensembl"/>
</dbReference>
<protein>
    <submittedName>
        <fullName evidence="3">Kinetochore scaffold 1</fullName>
    </submittedName>
</protein>
<organism evidence="3 4">
    <name type="scientific">Ictidomys tridecemlineatus</name>
    <name type="common">Thirteen-lined ground squirrel</name>
    <name type="synonym">Spermophilus tridecemlineatus</name>
    <dbReference type="NCBI Taxonomy" id="43179"/>
    <lineage>
        <taxon>Eukaryota</taxon>
        <taxon>Metazoa</taxon>
        <taxon>Chordata</taxon>
        <taxon>Craniata</taxon>
        <taxon>Vertebrata</taxon>
        <taxon>Euteleostomi</taxon>
        <taxon>Mammalia</taxon>
        <taxon>Eutheria</taxon>
        <taxon>Euarchontoglires</taxon>
        <taxon>Glires</taxon>
        <taxon>Rodentia</taxon>
        <taxon>Sciuromorpha</taxon>
        <taxon>Sciuridae</taxon>
        <taxon>Xerinae</taxon>
        <taxon>Marmotini</taxon>
        <taxon>Ictidomys</taxon>
    </lineage>
</organism>
<dbReference type="CDD" id="cd22817">
    <property type="entry name" value="DRWD-N_Knl1"/>
    <property type="match status" value="1"/>
</dbReference>
<proteinExistence type="predicted"/>